<dbReference type="PaxDb" id="35128-Thaps10807"/>
<feature type="compositionally biased region" description="Pro residues" evidence="5">
    <location>
        <begin position="298"/>
        <end position="324"/>
    </location>
</feature>
<dbReference type="AlphaFoldDB" id="B5YLJ9"/>
<dbReference type="eggNOG" id="KOG0627">
    <property type="taxonomic scope" value="Eukaryota"/>
</dbReference>
<gene>
    <name evidence="7" type="ORF">THAPS_10807</name>
</gene>
<dbReference type="PANTHER" id="PTHR10015:SF206">
    <property type="entry name" value="HSF-TYPE DNA-BINDING DOMAIN-CONTAINING PROTEIN"/>
    <property type="match status" value="1"/>
</dbReference>
<dbReference type="InParanoid" id="B5YLJ9"/>
<reference evidence="7 8" key="2">
    <citation type="journal article" date="2008" name="Nature">
        <title>The Phaeodactylum genome reveals the evolutionary history of diatom genomes.</title>
        <authorList>
            <person name="Bowler C."/>
            <person name="Allen A.E."/>
            <person name="Badger J.H."/>
            <person name="Grimwood J."/>
            <person name="Jabbari K."/>
            <person name="Kuo A."/>
            <person name="Maheswari U."/>
            <person name="Martens C."/>
            <person name="Maumus F."/>
            <person name="Otillar R.P."/>
            <person name="Rayko E."/>
            <person name="Salamov A."/>
            <person name="Vandepoele K."/>
            <person name="Beszteri B."/>
            <person name="Gruber A."/>
            <person name="Heijde M."/>
            <person name="Katinka M."/>
            <person name="Mock T."/>
            <person name="Valentin K."/>
            <person name="Verret F."/>
            <person name="Berges J.A."/>
            <person name="Brownlee C."/>
            <person name="Cadoret J.P."/>
            <person name="Chiovitti A."/>
            <person name="Choi C.J."/>
            <person name="Coesel S."/>
            <person name="De Martino A."/>
            <person name="Detter J.C."/>
            <person name="Durkin C."/>
            <person name="Falciatore A."/>
            <person name="Fournet J."/>
            <person name="Haruta M."/>
            <person name="Huysman M.J."/>
            <person name="Jenkins B.D."/>
            <person name="Jiroutova K."/>
            <person name="Jorgensen R.E."/>
            <person name="Joubert Y."/>
            <person name="Kaplan A."/>
            <person name="Kroger N."/>
            <person name="Kroth P.G."/>
            <person name="La Roche J."/>
            <person name="Lindquist E."/>
            <person name="Lommer M."/>
            <person name="Martin-Jezequel V."/>
            <person name="Lopez P.J."/>
            <person name="Lucas S."/>
            <person name="Mangogna M."/>
            <person name="McGinnis K."/>
            <person name="Medlin L.K."/>
            <person name="Montsant A."/>
            <person name="Oudot-Le Secq M.P."/>
            <person name="Napoli C."/>
            <person name="Obornik M."/>
            <person name="Parker M.S."/>
            <person name="Petit J.L."/>
            <person name="Porcel B.M."/>
            <person name="Poulsen N."/>
            <person name="Robison M."/>
            <person name="Rychlewski L."/>
            <person name="Rynearson T.A."/>
            <person name="Schmutz J."/>
            <person name="Shapiro H."/>
            <person name="Siaut M."/>
            <person name="Stanley M."/>
            <person name="Sussman M.R."/>
            <person name="Taylor A.R."/>
            <person name="Vardi A."/>
            <person name="von Dassow P."/>
            <person name="Vyverman W."/>
            <person name="Willis A."/>
            <person name="Wyrwicz L.S."/>
            <person name="Rokhsar D.S."/>
            <person name="Weissenbach J."/>
            <person name="Armbrust E.V."/>
            <person name="Green B.R."/>
            <person name="Van de Peer Y."/>
            <person name="Grigoriev I.V."/>
        </authorList>
    </citation>
    <scope>NUCLEOTIDE SEQUENCE [LARGE SCALE GENOMIC DNA]</scope>
    <source>
        <strain evidence="7 8">CCMP1335</strain>
    </source>
</reference>
<evidence type="ECO:0000256" key="2">
    <source>
        <dbReference type="ARBA" id="ARBA00023125"/>
    </source>
</evidence>
<comment type="similarity">
    <text evidence="4">Belongs to the HSF family.</text>
</comment>
<comment type="subcellular location">
    <subcellularLocation>
        <location evidence="1">Nucleus</location>
    </subcellularLocation>
</comment>
<keyword evidence="2" id="KW-0238">DNA-binding</keyword>
<dbReference type="GO" id="GO:0003700">
    <property type="term" value="F:DNA-binding transcription factor activity"/>
    <property type="evidence" value="ECO:0007669"/>
    <property type="project" value="InterPro"/>
</dbReference>
<dbReference type="HOGENOM" id="CLU_610470_0_0_1"/>
<dbReference type="PANTHER" id="PTHR10015">
    <property type="entry name" value="HEAT SHOCK TRANSCRIPTION FACTOR"/>
    <property type="match status" value="1"/>
</dbReference>
<dbReference type="InterPro" id="IPR036390">
    <property type="entry name" value="WH_DNA-bd_sf"/>
</dbReference>
<feature type="compositionally biased region" description="Basic and acidic residues" evidence="5">
    <location>
        <begin position="389"/>
        <end position="406"/>
    </location>
</feature>
<feature type="compositionally biased region" description="Polar residues" evidence="5">
    <location>
        <begin position="1"/>
        <end position="13"/>
    </location>
</feature>
<evidence type="ECO:0000256" key="3">
    <source>
        <dbReference type="ARBA" id="ARBA00023242"/>
    </source>
</evidence>
<dbReference type="SMART" id="SM00415">
    <property type="entry name" value="HSF"/>
    <property type="match status" value="1"/>
</dbReference>
<proteinExistence type="inferred from homology"/>
<dbReference type="FunFam" id="1.10.10.10:FF:001173">
    <property type="entry name" value="Predicted protein"/>
    <property type="match status" value="1"/>
</dbReference>
<dbReference type="Proteomes" id="UP000001449">
    <property type="component" value="Chromosome 18"/>
</dbReference>
<dbReference type="GeneID" id="7450945"/>
<feature type="domain" description="HSF-type DNA-binding" evidence="6">
    <location>
        <begin position="94"/>
        <end position="215"/>
    </location>
</feature>
<feature type="region of interest" description="Disordered" evidence="5">
    <location>
        <begin position="291"/>
        <end position="327"/>
    </location>
</feature>
<dbReference type="EMBL" id="CP001159">
    <property type="protein sequence ID" value="ACI64246.1"/>
    <property type="molecule type" value="Genomic_DNA"/>
</dbReference>
<keyword evidence="8" id="KW-1185">Reference proteome</keyword>
<keyword evidence="3" id="KW-0539">Nucleus</keyword>
<evidence type="ECO:0000256" key="4">
    <source>
        <dbReference type="RuleBase" id="RU004020"/>
    </source>
</evidence>
<dbReference type="InterPro" id="IPR036388">
    <property type="entry name" value="WH-like_DNA-bd_sf"/>
</dbReference>
<name>B5YLJ9_THAPS</name>
<dbReference type="SUPFAM" id="SSF46785">
    <property type="entry name" value="Winged helix' DNA-binding domain"/>
    <property type="match status" value="1"/>
</dbReference>
<dbReference type="Pfam" id="PF00447">
    <property type="entry name" value="HSF_DNA-bind"/>
    <property type="match status" value="1"/>
</dbReference>
<protein>
    <recommendedName>
        <fullName evidence="6">HSF-type DNA-binding domain-containing protein</fullName>
    </recommendedName>
</protein>
<feature type="region of interest" description="Disordered" evidence="5">
    <location>
        <begin position="1"/>
        <end position="70"/>
    </location>
</feature>
<accession>B5YLJ9</accession>
<evidence type="ECO:0000313" key="8">
    <source>
        <dbReference type="Proteomes" id="UP000001449"/>
    </source>
</evidence>
<dbReference type="InterPro" id="IPR000232">
    <property type="entry name" value="HSF_DNA-bd"/>
</dbReference>
<dbReference type="Gene3D" id="1.10.10.10">
    <property type="entry name" value="Winged helix-like DNA-binding domain superfamily/Winged helix DNA-binding domain"/>
    <property type="match status" value="1"/>
</dbReference>
<dbReference type="GO" id="GO:0005634">
    <property type="term" value="C:nucleus"/>
    <property type="evidence" value="ECO:0007669"/>
    <property type="project" value="UniProtKB-SubCell"/>
</dbReference>
<dbReference type="RefSeq" id="XP_002295529.1">
    <property type="nucleotide sequence ID" value="XM_002295493.1"/>
</dbReference>
<evidence type="ECO:0000256" key="1">
    <source>
        <dbReference type="ARBA" id="ARBA00004123"/>
    </source>
</evidence>
<organism evidence="7 8">
    <name type="scientific">Thalassiosira pseudonana</name>
    <name type="common">Marine diatom</name>
    <name type="synonym">Cyclotella nana</name>
    <dbReference type="NCBI Taxonomy" id="35128"/>
    <lineage>
        <taxon>Eukaryota</taxon>
        <taxon>Sar</taxon>
        <taxon>Stramenopiles</taxon>
        <taxon>Ochrophyta</taxon>
        <taxon>Bacillariophyta</taxon>
        <taxon>Coscinodiscophyceae</taxon>
        <taxon>Thalassiosirophycidae</taxon>
        <taxon>Thalassiosirales</taxon>
        <taxon>Thalassiosiraceae</taxon>
        <taxon>Thalassiosira</taxon>
    </lineage>
</organism>
<dbReference type="KEGG" id="tps:THAPS_10807"/>
<sequence>MSQSKSAAASEQNGAGKGNPPSNHHRNNTYPQPQHVLPNPQTPQLPRPAMAHDSLTGFNPSGQAPTSEPTAYSQILAEKREDDVINNVFFGKNSLPLNLTLMLESVDSLGLSHIVSWLPCGTCFCIHDNDAFMREVLPKFFGSEKKETKIRSFNRKLNRWGFLIKPRSQLKPEQLACLSLDKSHKSSSKGVWYHPEFFRTRAIKCLKEAVKIGNKACFEGLTGPIGFSSASARHEAKCTTSAIGEEWGGNRFGEKFLDGTTSLSKSKTNEAVEIAEAIETARRIGVKAGAPLHHYHPQPYPPQPYPPQPYPPQPYPPQPYPPQPYGGQYYGPPPPYGYSVPHYNYYNSWAASNIAIANANISVTGNADVFEPLPSRSDGIDTEDIFKRTATEEHDAESTETKDSVKSTKRRSKDNTTHQQKQKQEGRSIDASNLLLLASSLELQLKEER</sequence>
<evidence type="ECO:0000313" key="7">
    <source>
        <dbReference type="EMBL" id="ACI64246.1"/>
    </source>
</evidence>
<feature type="compositionally biased region" description="Polar residues" evidence="5">
    <location>
        <begin position="56"/>
        <end position="70"/>
    </location>
</feature>
<reference evidence="7 8" key="1">
    <citation type="journal article" date="2004" name="Science">
        <title>The genome of the diatom Thalassiosira pseudonana: ecology, evolution, and metabolism.</title>
        <authorList>
            <person name="Armbrust E.V."/>
            <person name="Berges J.A."/>
            <person name="Bowler C."/>
            <person name="Green B.R."/>
            <person name="Martinez D."/>
            <person name="Putnam N.H."/>
            <person name="Zhou S."/>
            <person name="Allen A.E."/>
            <person name="Apt K.E."/>
            <person name="Bechner M."/>
            <person name="Brzezinski M.A."/>
            <person name="Chaal B.K."/>
            <person name="Chiovitti A."/>
            <person name="Davis A.K."/>
            <person name="Demarest M.S."/>
            <person name="Detter J.C."/>
            <person name="Glavina T."/>
            <person name="Goodstein D."/>
            <person name="Hadi M.Z."/>
            <person name="Hellsten U."/>
            <person name="Hildebrand M."/>
            <person name="Jenkins B.D."/>
            <person name="Jurka J."/>
            <person name="Kapitonov V.V."/>
            <person name="Kroger N."/>
            <person name="Lau W.W."/>
            <person name="Lane T.W."/>
            <person name="Larimer F.W."/>
            <person name="Lippmeier J.C."/>
            <person name="Lucas S."/>
            <person name="Medina M."/>
            <person name="Montsant A."/>
            <person name="Obornik M."/>
            <person name="Parker M.S."/>
            <person name="Palenik B."/>
            <person name="Pazour G.J."/>
            <person name="Richardson P.M."/>
            <person name="Rynearson T.A."/>
            <person name="Saito M.A."/>
            <person name="Schwartz D.C."/>
            <person name="Thamatrakoln K."/>
            <person name="Valentin K."/>
            <person name="Vardi A."/>
            <person name="Wilkerson F.P."/>
            <person name="Rokhsar D.S."/>
        </authorList>
    </citation>
    <scope>NUCLEOTIDE SEQUENCE [LARGE SCALE GENOMIC DNA]</scope>
    <source>
        <strain evidence="7 8">CCMP1335</strain>
    </source>
</reference>
<evidence type="ECO:0000259" key="6">
    <source>
        <dbReference type="SMART" id="SM00415"/>
    </source>
</evidence>
<feature type="region of interest" description="Disordered" evidence="5">
    <location>
        <begin position="389"/>
        <end position="429"/>
    </location>
</feature>
<evidence type="ECO:0000256" key="5">
    <source>
        <dbReference type="SAM" id="MobiDB-lite"/>
    </source>
</evidence>
<dbReference type="GO" id="GO:0043565">
    <property type="term" value="F:sequence-specific DNA binding"/>
    <property type="evidence" value="ECO:0007669"/>
    <property type="project" value="InterPro"/>
</dbReference>